<evidence type="ECO:0000313" key="3">
    <source>
        <dbReference type="EMBL" id="PHH62393.1"/>
    </source>
</evidence>
<protein>
    <submittedName>
        <fullName evidence="3">Uncharacterized protein</fullName>
    </submittedName>
</protein>
<keyword evidence="4" id="KW-1185">Reference proteome</keyword>
<keyword evidence="2" id="KW-0812">Transmembrane</keyword>
<dbReference type="Proteomes" id="UP000226192">
    <property type="component" value="Unassembled WGS sequence"/>
</dbReference>
<accession>A0A2C5Y419</accession>
<dbReference type="EMBL" id="NJET01000073">
    <property type="protein sequence ID" value="PHH62393.1"/>
    <property type="molecule type" value="Genomic_DNA"/>
</dbReference>
<feature type="region of interest" description="Disordered" evidence="1">
    <location>
        <begin position="103"/>
        <end position="167"/>
    </location>
</feature>
<feature type="compositionally biased region" description="Polar residues" evidence="1">
    <location>
        <begin position="143"/>
        <end position="162"/>
    </location>
</feature>
<sequence>MDMSTIQIPFEPANQGPSGEECQPPYQSGIVLARNPFHLYDGQGNDCGVNGIFIGHLFIAVSCVIVLICYVIFVHNIVCRYVRQGLLARKRWSQRSDLDIELGNESEQGQPRSGHARQNSSQSSSPAPPYDRIGQPPPVYDYSANNTCNASNVANTTPNNTLPRHGFDIERPRRFQDAPVMTSWSEWIQKREQRDRRHRHFVVQTNDSYLLARQQLPARALLGGDLDRYEVARTDRMRREGLCPPVSVAHSPNYSYIV</sequence>
<comment type="caution">
    <text evidence="3">The sequence shown here is derived from an EMBL/GenBank/DDBJ whole genome shotgun (WGS) entry which is preliminary data.</text>
</comment>
<feature type="transmembrane region" description="Helical" evidence="2">
    <location>
        <begin position="52"/>
        <end position="73"/>
    </location>
</feature>
<name>A0A2C5Y419_9HYPO</name>
<evidence type="ECO:0000256" key="1">
    <source>
        <dbReference type="SAM" id="MobiDB-lite"/>
    </source>
</evidence>
<reference evidence="3 4" key="1">
    <citation type="submission" date="2017-06" db="EMBL/GenBank/DDBJ databases">
        <title>Ant-infecting Ophiocordyceps genomes reveal a high diversity of potential behavioral manipulation genes and a possible major role for enterotoxins.</title>
        <authorList>
            <person name="De Bekker C."/>
            <person name="Evans H.C."/>
            <person name="Brachmann A."/>
            <person name="Hughes D.P."/>
        </authorList>
    </citation>
    <scope>NUCLEOTIDE SEQUENCE [LARGE SCALE GENOMIC DNA]</scope>
    <source>
        <strain evidence="3 4">Map64</strain>
    </source>
</reference>
<organism evidence="3 4">
    <name type="scientific">Ophiocordyceps australis</name>
    <dbReference type="NCBI Taxonomy" id="1399860"/>
    <lineage>
        <taxon>Eukaryota</taxon>
        <taxon>Fungi</taxon>
        <taxon>Dikarya</taxon>
        <taxon>Ascomycota</taxon>
        <taxon>Pezizomycotina</taxon>
        <taxon>Sordariomycetes</taxon>
        <taxon>Hypocreomycetidae</taxon>
        <taxon>Hypocreales</taxon>
        <taxon>Ophiocordycipitaceae</taxon>
        <taxon>Ophiocordyceps</taxon>
    </lineage>
</organism>
<feature type="compositionally biased region" description="Polar residues" evidence="1">
    <location>
        <begin position="105"/>
        <end position="119"/>
    </location>
</feature>
<keyword evidence="2" id="KW-1133">Transmembrane helix</keyword>
<gene>
    <name evidence="3" type="ORF">CDD81_7189</name>
</gene>
<proteinExistence type="predicted"/>
<dbReference type="OrthoDB" id="10408903at2759"/>
<dbReference type="AlphaFoldDB" id="A0A2C5Y419"/>
<evidence type="ECO:0000313" key="4">
    <source>
        <dbReference type="Proteomes" id="UP000226192"/>
    </source>
</evidence>
<keyword evidence="2" id="KW-0472">Membrane</keyword>
<evidence type="ECO:0000256" key="2">
    <source>
        <dbReference type="SAM" id="Phobius"/>
    </source>
</evidence>